<evidence type="ECO:0000256" key="2">
    <source>
        <dbReference type="ARBA" id="ARBA00022692"/>
    </source>
</evidence>
<evidence type="ECO:0000256" key="1">
    <source>
        <dbReference type="ARBA" id="ARBA00004651"/>
    </source>
</evidence>
<dbReference type="Gene3D" id="1.20.1250.20">
    <property type="entry name" value="MFS general substrate transporter like domains"/>
    <property type="match status" value="2"/>
</dbReference>
<dbReference type="InterPro" id="IPR011701">
    <property type="entry name" value="MFS"/>
</dbReference>
<feature type="transmembrane region" description="Helical" evidence="5">
    <location>
        <begin position="15"/>
        <end position="34"/>
    </location>
</feature>
<evidence type="ECO:0000256" key="4">
    <source>
        <dbReference type="ARBA" id="ARBA00023136"/>
    </source>
</evidence>
<dbReference type="GO" id="GO:0005886">
    <property type="term" value="C:plasma membrane"/>
    <property type="evidence" value="ECO:0007669"/>
    <property type="project" value="UniProtKB-SubCell"/>
</dbReference>
<dbReference type="GO" id="GO:0022857">
    <property type="term" value="F:transmembrane transporter activity"/>
    <property type="evidence" value="ECO:0007669"/>
    <property type="project" value="InterPro"/>
</dbReference>
<protein>
    <submittedName>
        <fullName evidence="7">Membrane protein mosC</fullName>
    </submittedName>
</protein>
<comment type="subcellular location">
    <subcellularLocation>
        <location evidence="1">Cell membrane</location>
        <topology evidence="1">Multi-pass membrane protein</topology>
    </subcellularLocation>
</comment>
<organism evidence="7">
    <name type="scientific">uncultured Rubrobacteraceae bacterium</name>
    <dbReference type="NCBI Taxonomy" id="349277"/>
    <lineage>
        <taxon>Bacteria</taxon>
        <taxon>Bacillati</taxon>
        <taxon>Actinomycetota</taxon>
        <taxon>Rubrobacteria</taxon>
        <taxon>Rubrobacterales</taxon>
        <taxon>Rubrobacteraceae</taxon>
        <taxon>environmental samples</taxon>
    </lineage>
</organism>
<feature type="transmembrane region" description="Helical" evidence="5">
    <location>
        <begin position="331"/>
        <end position="350"/>
    </location>
</feature>
<dbReference type="PROSITE" id="PS50850">
    <property type="entry name" value="MFS"/>
    <property type="match status" value="1"/>
</dbReference>
<feature type="transmembrane region" description="Helical" evidence="5">
    <location>
        <begin position="168"/>
        <end position="186"/>
    </location>
</feature>
<feature type="transmembrane region" description="Helical" evidence="5">
    <location>
        <begin position="298"/>
        <end position="319"/>
    </location>
</feature>
<reference evidence="7" key="1">
    <citation type="submission" date="2020-02" db="EMBL/GenBank/DDBJ databases">
        <authorList>
            <person name="Meier V. D."/>
        </authorList>
    </citation>
    <scope>NUCLEOTIDE SEQUENCE</scope>
    <source>
        <strain evidence="7">AVDCRST_MAG12</strain>
    </source>
</reference>
<evidence type="ECO:0000256" key="3">
    <source>
        <dbReference type="ARBA" id="ARBA00022989"/>
    </source>
</evidence>
<evidence type="ECO:0000259" key="6">
    <source>
        <dbReference type="PROSITE" id="PS50850"/>
    </source>
</evidence>
<keyword evidence="2 5" id="KW-0812">Transmembrane</keyword>
<keyword evidence="4 5" id="KW-0472">Membrane</keyword>
<keyword evidence="3 5" id="KW-1133">Transmembrane helix</keyword>
<dbReference type="InterPro" id="IPR020846">
    <property type="entry name" value="MFS_dom"/>
</dbReference>
<dbReference type="SUPFAM" id="SSF103473">
    <property type="entry name" value="MFS general substrate transporter"/>
    <property type="match status" value="1"/>
</dbReference>
<dbReference type="Pfam" id="PF07690">
    <property type="entry name" value="MFS_1"/>
    <property type="match status" value="1"/>
</dbReference>
<gene>
    <name evidence="7" type="ORF">AVDCRST_MAG12-2178</name>
</gene>
<feature type="transmembrane region" description="Helical" evidence="5">
    <location>
        <begin position="356"/>
        <end position="377"/>
    </location>
</feature>
<name>A0A6J4SFZ4_9ACTN</name>
<feature type="transmembrane region" description="Helical" evidence="5">
    <location>
        <begin position="207"/>
        <end position="225"/>
    </location>
</feature>
<feature type="transmembrane region" description="Helical" evidence="5">
    <location>
        <begin position="245"/>
        <end position="262"/>
    </location>
</feature>
<dbReference type="PANTHER" id="PTHR23514:SF13">
    <property type="entry name" value="INNER MEMBRANE PROTEIN YBJJ"/>
    <property type="match status" value="1"/>
</dbReference>
<dbReference type="PANTHER" id="PTHR23514">
    <property type="entry name" value="BYPASS OF STOP CODON PROTEIN 6"/>
    <property type="match status" value="1"/>
</dbReference>
<sequence>MIGGPGQDLRRARRAVLAVFALNGFALGGWFVRIPAVQERLGLGEGLLGVALLGTAVGALAAMTAVGALISRFGSRPVVGVSAVVLAASLLPLALAPNLPVLVAALVLVGVGNGALDVAMNAHAVTVEDRYGRRIMSSFHAAFSFGALGGSVVGGLVAAAGIGVLPHFLAVFVLVILATVPAYLALLPSGADAAEGGAPAFARPTRALLGLGVISFCVLLGEGAMSDWSAVYLDNALGTGPGFAAAGYAAFSLAMALGRLFGDGLTARFGPTRLVRLCGAIAAVGLGAALAAGSPILALVGFACAGAGFSVVFPLALSAAGATDDVATGPALAAVSTAGYTGFLIGPPAIGFVAEIAGLGTALYLVVGLSTAVFLLGGTVRSKSGKHN</sequence>
<feature type="transmembrane region" description="Helical" evidence="5">
    <location>
        <begin position="46"/>
        <end position="70"/>
    </location>
</feature>
<dbReference type="InterPro" id="IPR051788">
    <property type="entry name" value="MFS_Transporter"/>
</dbReference>
<dbReference type="InterPro" id="IPR036259">
    <property type="entry name" value="MFS_trans_sf"/>
</dbReference>
<feature type="transmembrane region" description="Helical" evidence="5">
    <location>
        <begin position="141"/>
        <end position="162"/>
    </location>
</feature>
<evidence type="ECO:0000313" key="7">
    <source>
        <dbReference type="EMBL" id="CAA9492572.1"/>
    </source>
</evidence>
<feature type="transmembrane region" description="Helical" evidence="5">
    <location>
        <begin position="77"/>
        <end position="95"/>
    </location>
</feature>
<dbReference type="AlphaFoldDB" id="A0A6J4SFZ4"/>
<feature type="transmembrane region" description="Helical" evidence="5">
    <location>
        <begin position="274"/>
        <end position="292"/>
    </location>
</feature>
<dbReference type="EMBL" id="CADCVK010000331">
    <property type="protein sequence ID" value="CAA9492572.1"/>
    <property type="molecule type" value="Genomic_DNA"/>
</dbReference>
<evidence type="ECO:0000256" key="5">
    <source>
        <dbReference type="SAM" id="Phobius"/>
    </source>
</evidence>
<proteinExistence type="predicted"/>
<dbReference type="CDD" id="cd17393">
    <property type="entry name" value="MFS_MosC_like"/>
    <property type="match status" value="1"/>
</dbReference>
<feature type="domain" description="Major facilitator superfamily (MFS) profile" evidence="6">
    <location>
        <begin position="1"/>
        <end position="385"/>
    </location>
</feature>
<feature type="transmembrane region" description="Helical" evidence="5">
    <location>
        <begin position="101"/>
        <end position="120"/>
    </location>
</feature>
<accession>A0A6J4SFZ4</accession>